<feature type="region of interest" description="Disordered" evidence="1">
    <location>
        <begin position="595"/>
        <end position="664"/>
    </location>
</feature>
<keyword evidence="3" id="KW-0732">Signal</keyword>
<dbReference type="PROSITE" id="PS51767">
    <property type="entry name" value="PEPTIDASE_A1"/>
    <property type="match status" value="1"/>
</dbReference>
<keyword evidence="2" id="KW-0472">Membrane</keyword>
<feature type="signal peptide" evidence="3">
    <location>
        <begin position="1"/>
        <end position="20"/>
    </location>
</feature>
<gene>
    <name evidence="5" type="ORF">CDD80_5718</name>
</gene>
<dbReference type="InterPro" id="IPR021109">
    <property type="entry name" value="Peptidase_aspartic_dom_sf"/>
</dbReference>
<dbReference type="Proteomes" id="UP000226431">
    <property type="component" value="Unassembled WGS sequence"/>
</dbReference>
<evidence type="ECO:0000259" key="4">
    <source>
        <dbReference type="PROSITE" id="PS51767"/>
    </source>
</evidence>
<feature type="region of interest" description="Disordered" evidence="1">
    <location>
        <begin position="423"/>
        <end position="442"/>
    </location>
</feature>
<feature type="region of interest" description="Disordered" evidence="1">
    <location>
        <begin position="476"/>
        <end position="535"/>
    </location>
</feature>
<evidence type="ECO:0000313" key="5">
    <source>
        <dbReference type="EMBL" id="PHH70808.1"/>
    </source>
</evidence>
<name>A0A2C5XY79_9HYPO</name>
<feature type="compositionally biased region" description="Basic and acidic residues" evidence="1">
    <location>
        <begin position="820"/>
        <end position="863"/>
    </location>
</feature>
<feature type="transmembrane region" description="Helical" evidence="2">
    <location>
        <begin position="447"/>
        <end position="468"/>
    </location>
</feature>
<evidence type="ECO:0000256" key="2">
    <source>
        <dbReference type="SAM" id="Phobius"/>
    </source>
</evidence>
<evidence type="ECO:0000256" key="1">
    <source>
        <dbReference type="SAM" id="MobiDB-lite"/>
    </source>
</evidence>
<keyword evidence="2" id="KW-1133">Transmembrane helix</keyword>
<accession>A0A2C5XY79</accession>
<dbReference type="STRING" id="2004952.A0A2C5XY79"/>
<sequence length="863" mass="93471">MRSTSSVVAAAAALAVASHALDPAPVSLQASDWLGIDGNWSTVSFLLGSDSELVNVLISTTLSEFWAIGSGGCAPNDPRCSNARGGLYSPTKSKHWNPMGPWQLGLQYFGYNDNGDYGLDAVNAYSPITNIAFGMSNVLMSAINTTTPYLGLFGLGIQQGRFGDLVADSPITQAVKTFGWIPSYSYGFTAGAHYRNTVVSATLGGYDAARFVQHDTAFTLTQGESIPRTLVRGIQLAAKKTEDRPASWTSSELIMSNWSSSFTAMIDSSTPYLWLPDPICNRIASALNLTYNNTFDLYTLPDHLYRQYSADNSIAFTFSLTSFDNHDNFGSPLEVPGLVNITVPLRAFVSYLEYPFGRGAIRYGDPAVPYFTLRRSQNDSFILGRTFLQEAYLVTKFDEALYSIHQALFPTNAVADANLVPIRQPKNSPYPPPPTPKSNDELTPAQMIGIALGAVLLCVAILAAWYYCRRRSRAHHGHGKKAVEDDHNDSASTLAPESPKTPVSKILSKMGCRKQSLSRRAATDGGRLTSPIEPMPVEAPDCQVFELAASVSPVELEAASDRNSIEETELGTHESGQMSPYELARLKIERQLRGPVPEYTPPADGTVVTESKTAATDTPASNPVREADEHLSPTSPARSAAGGWIPSHPATSEPSPVSPHGDVEQRFATLPSPVTLCVHARSGPSEAGSHTTDHADYLTFRTSRSHGDSSTRDSSHNRITIDPSKVVCLGPLPENLHIDRHHMMTRLVDADGRGVSLALFNAAAVPSEGSLGSNYTEEEDRMVEEMTRGESHSQPRSSSSRRRTSTSSGDGDEGPSLPCHAEESPPREPPEARLADDGGRIDPGRDLVHVPQLADKRYSWEDQ</sequence>
<dbReference type="OrthoDB" id="5233646at2759"/>
<organism evidence="5 6">
    <name type="scientific">Ophiocordyceps camponoti-rufipedis</name>
    <dbReference type="NCBI Taxonomy" id="2004952"/>
    <lineage>
        <taxon>Eukaryota</taxon>
        <taxon>Fungi</taxon>
        <taxon>Dikarya</taxon>
        <taxon>Ascomycota</taxon>
        <taxon>Pezizomycotina</taxon>
        <taxon>Sordariomycetes</taxon>
        <taxon>Hypocreomycetidae</taxon>
        <taxon>Hypocreales</taxon>
        <taxon>Ophiocordycipitaceae</taxon>
        <taxon>Ophiocordyceps</taxon>
    </lineage>
</organism>
<protein>
    <recommendedName>
        <fullName evidence="4">Peptidase A1 domain-containing protein</fullName>
    </recommendedName>
</protein>
<evidence type="ECO:0000256" key="3">
    <source>
        <dbReference type="SAM" id="SignalP"/>
    </source>
</evidence>
<feature type="domain" description="Peptidase A1" evidence="4">
    <location>
        <begin position="41"/>
        <end position="405"/>
    </location>
</feature>
<keyword evidence="6" id="KW-1185">Reference proteome</keyword>
<dbReference type="EMBL" id="NJES01000584">
    <property type="protein sequence ID" value="PHH70808.1"/>
    <property type="molecule type" value="Genomic_DNA"/>
</dbReference>
<dbReference type="Gene3D" id="2.40.70.10">
    <property type="entry name" value="Acid Proteases"/>
    <property type="match status" value="2"/>
</dbReference>
<proteinExistence type="predicted"/>
<reference evidence="5 6" key="1">
    <citation type="submission" date="2017-06" db="EMBL/GenBank/DDBJ databases">
        <title>Ant-infecting Ophiocordyceps genomes reveal a high diversity of potential behavioral manipulation genes and a possible major role for enterotoxins.</title>
        <authorList>
            <person name="De Bekker C."/>
            <person name="Evans H.C."/>
            <person name="Brachmann A."/>
            <person name="Hughes D.P."/>
        </authorList>
    </citation>
    <scope>NUCLEOTIDE SEQUENCE [LARGE SCALE GENOMIC DNA]</scope>
    <source>
        <strain evidence="5 6">Map16</strain>
    </source>
</reference>
<feature type="compositionally biased region" description="Basic and acidic residues" evidence="1">
    <location>
        <begin position="783"/>
        <end position="793"/>
    </location>
</feature>
<feature type="compositionally biased region" description="Polar residues" evidence="1">
    <location>
        <begin position="608"/>
        <end position="621"/>
    </location>
</feature>
<dbReference type="InterPro" id="IPR033121">
    <property type="entry name" value="PEPTIDASE_A1"/>
</dbReference>
<feature type="chain" id="PRO_5012541656" description="Peptidase A1 domain-containing protein" evidence="3">
    <location>
        <begin position="21"/>
        <end position="863"/>
    </location>
</feature>
<dbReference type="AlphaFoldDB" id="A0A2C5XY79"/>
<feature type="region of interest" description="Disordered" evidence="1">
    <location>
        <begin position="767"/>
        <end position="863"/>
    </location>
</feature>
<comment type="caution">
    <text evidence="5">The sequence shown here is derived from an EMBL/GenBank/DDBJ whole genome shotgun (WGS) entry which is preliminary data.</text>
</comment>
<evidence type="ECO:0000313" key="6">
    <source>
        <dbReference type="Proteomes" id="UP000226431"/>
    </source>
</evidence>
<keyword evidence="2" id="KW-0812">Transmembrane</keyword>
<dbReference type="Pfam" id="PF00026">
    <property type="entry name" value="Asp"/>
    <property type="match status" value="1"/>
</dbReference>
<dbReference type="SUPFAM" id="SSF50630">
    <property type="entry name" value="Acid proteases"/>
    <property type="match status" value="1"/>
</dbReference>